<keyword evidence="1" id="KW-0812">Transmembrane</keyword>
<evidence type="ECO:0000313" key="2">
    <source>
        <dbReference type="EMBL" id="JAH60446.1"/>
    </source>
</evidence>
<organism evidence="2">
    <name type="scientific">Anguilla anguilla</name>
    <name type="common">European freshwater eel</name>
    <name type="synonym">Muraena anguilla</name>
    <dbReference type="NCBI Taxonomy" id="7936"/>
    <lineage>
        <taxon>Eukaryota</taxon>
        <taxon>Metazoa</taxon>
        <taxon>Chordata</taxon>
        <taxon>Craniata</taxon>
        <taxon>Vertebrata</taxon>
        <taxon>Euteleostomi</taxon>
        <taxon>Actinopterygii</taxon>
        <taxon>Neopterygii</taxon>
        <taxon>Teleostei</taxon>
        <taxon>Anguilliformes</taxon>
        <taxon>Anguillidae</taxon>
        <taxon>Anguilla</taxon>
    </lineage>
</organism>
<reference evidence="2" key="1">
    <citation type="submission" date="2014-11" db="EMBL/GenBank/DDBJ databases">
        <authorList>
            <person name="Amaro Gonzalez C."/>
        </authorList>
    </citation>
    <scope>NUCLEOTIDE SEQUENCE</scope>
</reference>
<proteinExistence type="predicted"/>
<name>A0A0E9U3R5_ANGAN</name>
<reference evidence="2" key="2">
    <citation type="journal article" date="2015" name="Fish Shellfish Immunol.">
        <title>Early steps in the European eel (Anguilla anguilla)-Vibrio vulnificus interaction in the gills: Role of the RtxA13 toxin.</title>
        <authorList>
            <person name="Callol A."/>
            <person name="Pajuelo D."/>
            <person name="Ebbesson L."/>
            <person name="Teles M."/>
            <person name="MacKenzie S."/>
            <person name="Amaro C."/>
        </authorList>
    </citation>
    <scope>NUCLEOTIDE SEQUENCE</scope>
</reference>
<dbReference type="EMBL" id="GBXM01048131">
    <property type="protein sequence ID" value="JAH60446.1"/>
    <property type="molecule type" value="Transcribed_RNA"/>
</dbReference>
<keyword evidence="1" id="KW-1133">Transmembrane helix</keyword>
<keyword evidence="1" id="KW-0472">Membrane</keyword>
<sequence length="48" mass="5551">MNAQTRLVEMVNLHLISIHKLPPSGRSRVIIPKITFFLVNVFVCLLYK</sequence>
<feature type="transmembrane region" description="Helical" evidence="1">
    <location>
        <begin position="29"/>
        <end position="47"/>
    </location>
</feature>
<dbReference type="AlphaFoldDB" id="A0A0E9U3R5"/>
<protein>
    <submittedName>
        <fullName evidence="2">Uncharacterized protein</fullName>
    </submittedName>
</protein>
<accession>A0A0E9U3R5</accession>
<evidence type="ECO:0000256" key="1">
    <source>
        <dbReference type="SAM" id="Phobius"/>
    </source>
</evidence>